<feature type="compositionally biased region" description="Polar residues" evidence="7">
    <location>
        <begin position="416"/>
        <end position="428"/>
    </location>
</feature>
<evidence type="ECO:0000256" key="7">
    <source>
        <dbReference type="SAM" id="MobiDB-lite"/>
    </source>
</evidence>
<evidence type="ECO:0000256" key="5">
    <source>
        <dbReference type="ARBA" id="ARBA00023172"/>
    </source>
</evidence>
<accession>G8U1P3</accession>
<evidence type="ECO:0000256" key="2">
    <source>
        <dbReference type="ARBA" id="ARBA00010961"/>
    </source>
</evidence>
<dbReference type="HOGENOM" id="CLU_036805_2_1_9"/>
<gene>
    <name evidence="8" type="ordered locus">Sulac_3535</name>
</gene>
<sequence length="428" mass="49015">MSRIPPSQQIQQRIHQLLARGLTGEGSVVAELLTLGAQRVVQELLEQEVTAFLGREHYRRGPRRIRGYRNGYRVKRVPTAEGAIAVHVPQVRDTAEPFESRLLTFLTGHRDVLQRLVTEMYARGLSTRDIEEAFTDATGARVLTKSQVSELTETLWRDFEAFQTRDLRPFPVEYLFLDAVFEPMRRTGRTREGVLAAWGICRDGRRVLLHLALGNTESYENWLEFLRDLVKRGMRTPTTVTSDGAPGLIRAIEQVWPQSLRIRCWAHKARNVLDKVPDAARAEVKAHLAQIREAATLADGQQAVQRFRDTFGALYPSALKSLEDDLEASLNHLRVPAAHRKYVRTTNLLERTFEEERRRTKVIPRFWTEHSALKLIFGTLDRASRRWQRLTISETEIKHMDQLRQELGLEAPTGCKTEQSGETSSHVV</sequence>
<keyword evidence="4 6" id="KW-0238">DNA-binding</keyword>
<evidence type="ECO:0000256" key="3">
    <source>
        <dbReference type="ARBA" id="ARBA00022578"/>
    </source>
</evidence>
<evidence type="ECO:0000313" key="9">
    <source>
        <dbReference type="Proteomes" id="UP000005439"/>
    </source>
</evidence>
<dbReference type="EMBL" id="CP003180">
    <property type="protein sequence ID" value="AEW06971.1"/>
    <property type="molecule type" value="Genomic_DNA"/>
</dbReference>
<reference evidence="8 9" key="2">
    <citation type="journal article" date="2012" name="Stand. Genomic Sci.">
        <title>Complete genome sequence of the moderately thermophilic mineral-sulfide-oxidizing firmicute Sulfobacillus acidophilus type strain (NAL(T)).</title>
        <authorList>
            <person name="Anderson I."/>
            <person name="Chertkov O."/>
            <person name="Chen A."/>
            <person name="Saunders E."/>
            <person name="Lapidus A."/>
            <person name="Nolan M."/>
            <person name="Lucas S."/>
            <person name="Hammon N."/>
            <person name="Deshpande S."/>
            <person name="Cheng J.F."/>
            <person name="Han C."/>
            <person name="Tapia R."/>
            <person name="Goodwin L.A."/>
            <person name="Pitluck S."/>
            <person name="Liolios K."/>
            <person name="Pagani I."/>
            <person name="Ivanova N."/>
            <person name="Mikhailova N."/>
            <person name="Pati A."/>
            <person name="Palaniappan K."/>
            <person name="Land M."/>
            <person name="Pan C."/>
            <person name="Rohde M."/>
            <person name="Pukall R."/>
            <person name="Goker M."/>
            <person name="Detter J.C."/>
            <person name="Woyke T."/>
            <person name="Bristow J."/>
            <person name="Eisen J.A."/>
            <person name="Markowitz V."/>
            <person name="Hugenholtz P."/>
            <person name="Kyrpides N.C."/>
            <person name="Klenk H.P."/>
            <person name="Mavromatis K."/>
        </authorList>
    </citation>
    <scope>NUCLEOTIDE SEQUENCE [LARGE SCALE GENOMIC DNA]</scope>
    <source>
        <strain evidence="9">ATCC 700253 / DSM 10332 / NAL</strain>
        <plasmid evidence="9">pSULAd1</plasmid>
    </source>
</reference>
<evidence type="ECO:0000313" key="8">
    <source>
        <dbReference type="EMBL" id="AEW06971.1"/>
    </source>
</evidence>
<dbReference type="GO" id="GO:0004803">
    <property type="term" value="F:transposase activity"/>
    <property type="evidence" value="ECO:0007669"/>
    <property type="project" value="UniProtKB-UniRule"/>
</dbReference>
<proteinExistence type="inferred from homology"/>
<dbReference type="AlphaFoldDB" id="G8U1P3"/>
<dbReference type="PATRIC" id="fig|679936.5.peg.3654"/>
<keyword evidence="3 6" id="KW-0815">Transposition</keyword>
<protein>
    <recommendedName>
        <fullName evidence="6">Mutator family transposase</fullName>
    </recommendedName>
</protein>
<evidence type="ECO:0000256" key="6">
    <source>
        <dbReference type="RuleBase" id="RU365089"/>
    </source>
</evidence>
<keyword evidence="6" id="KW-0814">Transposable element</keyword>
<reference evidence="9" key="1">
    <citation type="submission" date="2011-12" db="EMBL/GenBank/DDBJ databases">
        <title>The complete genome of plasmid of Sulfobacillus acidophilus DSM 10332.</title>
        <authorList>
            <person name="Lucas S."/>
            <person name="Han J."/>
            <person name="Lapidus A."/>
            <person name="Bruce D."/>
            <person name="Goodwin L."/>
            <person name="Pitluck S."/>
            <person name="Peters L."/>
            <person name="Kyrpides N."/>
            <person name="Mavromatis K."/>
            <person name="Ivanova N."/>
            <person name="Mikhailova N."/>
            <person name="Chertkov O."/>
            <person name="Saunders E."/>
            <person name="Detter J.C."/>
            <person name="Tapia R."/>
            <person name="Han C."/>
            <person name="Land M."/>
            <person name="Hauser L."/>
            <person name="Markowitz V."/>
            <person name="Cheng J.-F."/>
            <person name="Hugenholtz P."/>
            <person name="Woyke T."/>
            <person name="Wu D."/>
            <person name="Pukall R."/>
            <person name="Gehrich-Schroeter G."/>
            <person name="Schneider S."/>
            <person name="Klenk H.-P."/>
            <person name="Eisen J.A."/>
        </authorList>
    </citation>
    <scope>NUCLEOTIDE SEQUENCE [LARGE SCALE GENOMIC DNA]</scope>
    <source>
        <strain evidence="9">ATCC 700253 / DSM 10332 / NAL</strain>
        <plasmid evidence="9">pSULAd1</plasmid>
    </source>
</reference>
<dbReference type="PANTHER" id="PTHR33217:SF9">
    <property type="entry name" value="MUTATOR FAMILY TRANSPOSASE"/>
    <property type="match status" value="1"/>
</dbReference>
<geneLocation type="plasmid" evidence="9">
    <name>pSULAd1</name>
</geneLocation>
<dbReference type="NCBIfam" id="NF033543">
    <property type="entry name" value="transpos_IS256"/>
    <property type="match status" value="1"/>
</dbReference>
<feature type="region of interest" description="Disordered" evidence="7">
    <location>
        <begin position="409"/>
        <end position="428"/>
    </location>
</feature>
<evidence type="ECO:0000256" key="1">
    <source>
        <dbReference type="ARBA" id="ARBA00002190"/>
    </source>
</evidence>
<name>G8U1P3_SULAD</name>
<dbReference type="InterPro" id="IPR001207">
    <property type="entry name" value="Transposase_mutator"/>
</dbReference>
<comment type="function">
    <text evidence="1 6">Required for the transposition of the insertion element.</text>
</comment>
<dbReference type="KEGG" id="sap:Sulac_3535"/>
<keyword evidence="9" id="KW-1185">Reference proteome</keyword>
<dbReference type="GO" id="GO:0006313">
    <property type="term" value="P:DNA transposition"/>
    <property type="evidence" value="ECO:0007669"/>
    <property type="project" value="UniProtKB-UniRule"/>
</dbReference>
<dbReference type="PANTHER" id="PTHR33217">
    <property type="entry name" value="TRANSPOSASE FOR INSERTION SEQUENCE ELEMENT IS1081"/>
    <property type="match status" value="1"/>
</dbReference>
<evidence type="ECO:0000256" key="4">
    <source>
        <dbReference type="ARBA" id="ARBA00023125"/>
    </source>
</evidence>
<comment type="similarity">
    <text evidence="2 6">Belongs to the transposase mutator family.</text>
</comment>
<keyword evidence="8" id="KW-0614">Plasmid</keyword>
<dbReference type="Pfam" id="PF00872">
    <property type="entry name" value="Transposase_mut"/>
    <property type="match status" value="1"/>
</dbReference>
<keyword evidence="5 6" id="KW-0233">DNA recombination</keyword>
<organism evidence="8 9">
    <name type="scientific">Sulfobacillus acidophilus (strain ATCC 700253 / DSM 10332 / NAL)</name>
    <dbReference type="NCBI Taxonomy" id="679936"/>
    <lineage>
        <taxon>Bacteria</taxon>
        <taxon>Bacillati</taxon>
        <taxon>Bacillota</taxon>
        <taxon>Clostridia</taxon>
        <taxon>Eubacteriales</taxon>
        <taxon>Clostridiales Family XVII. Incertae Sedis</taxon>
        <taxon>Sulfobacillus</taxon>
    </lineage>
</organism>
<dbReference type="Proteomes" id="UP000005439">
    <property type="component" value="Plasmid unnamed"/>
</dbReference>
<dbReference type="GO" id="GO:0003677">
    <property type="term" value="F:DNA binding"/>
    <property type="evidence" value="ECO:0007669"/>
    <property type="project" value="UniProtKB-UniRule"/>
</dbReference>